<feature type="compositionally biased region" description="Basic and acidic residues" evidence="1">
    <location>
        <begin position="97"/>
        <end position="113"/>
    </location>
</feature>
<evidence type="ECO:0000256" key="1">
    <source>
        <dbReference type="SAM" id="MobiDB-lite"/>
    </source>
</evidence>
<sequence>MLAPACAPNEPGESVQVTLTPAILREYAIFTSLSIHQRAGNDGDVAESDENVREEELLVLVHARVERPEQVHHSEHDPGREREPFAALGRVDLYDLRQERDRREEPDAVHDVVETALPGRARGKGLEPARDTYSPT</sequence>
<evidence type="ECO:0000313" key="2">
    <source>
        <dbReference type="EMBL" id="OGG43981.1"/>
    </source>
</evidence>
<organism evidence="2 3">
    <name type="scientific">Candidatus Kaiserbacteria bacterium RIFCSPHIGHO2_01_FULL_48_10</name>
    <dbReference type="NCBI Taxonomy" id="1798476"/>
    <lineage>
        <taxon>Bacteria</taxon>
        <taxon>Candidatus Kaiseribacteriota</taxon>
    </lineage>
</organism>
<evidence type="ECO:0000313" key="3">
    <source>
        <dbReference type="Proteomes" id="UP000178249"/>
    </source>
</evidence>
<dbReference type="AlphaFoldDB" id="A0A1F6C499"/>
<feature type="region of interest" description="Disordered" evidence="1">
    <location>
        <begin position="97"/>
        <end position="136"/>
    </location>
</feature>
<name>A0A1F6C499_9BACT</name>
<accession>A0A1F6C499</accession>
<protein>
    <submittedName>
        <fullName evidence="2">Uncharacterized protein</fullName>
    </submittedName>
</protein>
<gene>
    <name evidence="2" type="ORF">A2841_01310</name>
</gene>
<comment type="caution">
    <text evidence="2">The sequence shown here is derived from an EMBL/GenBank/DDBJ whole genome shotgun (WGS) entry which is preliminary data.</text>
</comment>
<dbReference type="Proteomes" id="UP000178249">
    <property type="component" value="Unassembled WGS sequence"/>
</dbReference>
<dbReference type="EMBL" id="MFKP01000026">
    <property type="protein sequence ID" value="OGG43981.1"/>
    <property type="molecule type" value="Genomic_DNA"/>
</dbReference>
<proteinExistence type="predicted"/>
<reference evidence="2 3" key="1">
    <citation type="journal article" date="2016" name="Nat. Commun.">
        <title>Thousands of microbial genomes shed light on interconnected biogeochemical processes in an aquifer system.</title>
        <authorList>
            <person name="Anantharaman K."/>
            <person name="Brown C.T."/>
            <person name="Hug L.A."/>
            <person name="Sharon I."/>
            <person name="Castelle C.J."/>
            <person name="Probst A.J."/>
            <person name="Thomas B.C."/>
            <person name="Singh A."/>
            <person name="Wilkins M.J."/>
            <person name="Karaoz U."/>
            <person name="Brodie E.L."/>
            <person name="Williams K.H."/>
            <person name="Hubbard S.S."/>
            <person name="Banfield J.F."/>
        </authorList>
    </citation>
    <scope>NUCLEOTIDE SEQUENCE [LARGE SCALE GENOMIC DNA]</scope>
</reference>